<evidence type="ECO:0000313" key="2">
    <source>
        <dbReference type="Proteomes" id="UP001157418"/>
    </source>
</evidence>
<organism evidence="1 2">
    <name type="scientific">Lactuca virosa</name>
    <dbReference type="NCBI Taxonomy" id="75947"/>
    <lineage>
        <taxon>Eukaryota</taxon>
        <taxon>Viridiplantae</taxon>
        <taxon>Streptophyta</taxon>
        <taxon>Embryophyta</taxon>
        <taxon>Tracheophyta</taxon>
        <taxon>Spermatophyta</taxon>
        <taxon>Magnoliopsida</taxon>
        <taxon>eudicotyledons</taxon>
        <taxon>Gunneridae</taxon>
        <taxon>Pentapetalae</taxon>
        <taxon>asterids</taxon>
        <taxon>campanulids</taxon>
        <taxon>Asterales</taxon>
        <taxon>Asteraceae</taxon>
        <taxon>Cichorioideae</taxon>
        <taxon>Cichorieae</taxon>
        <taxon>Lactucinae</taxon>
        <taxon>Lactuca</taxon>
    </lineage>
</organism>
<reference evidence="1 2" key="1">
    <citation type="submission" date="2022-01" db="EMBL/GenBank/DDBJ databases">
        <authorList>
            <person name="Xiong W."/>
            <person name="Schranz E."/>
        </authorList>
    </citation>
    <scope>NUCLEOTIDE SEQUENCE [LARGE SCALE GENOMIC DNA]</scope>
</reference>
<sequence length="81" mass="9406">MPARRRGASIVPLNELFLKSRVNLSVKFVTIIVPLTNLEICGSLSLINRQLVRQIIQDSLRIRRDSLTNLNRFQESERFKL</sequence>
<evidence type="ECO:0000313" key="1">
    <source>
        <dbReference type="EMBL" id="CAH1425507.1"/>
    </source>
</evidence>
<accession>A0AAU9MIB8</accession>
<name>A0AAU9MIB8_9ASTR</name>
<comment type="caution">
    <text evidence="1">The sequence shown here is derived from an EMBL/GenBank/DDBJ whole genome shotgun (WGS) entry which is preliminary data.</text>
</comment>
<keyword evidence="2" id="KW-1185">Reference proteome</keyword>
<proteinExistence type="predicted"/>
<dbReference type="EMBL" id="CAKMRJ010002223">
    <property type="protein sequence ID" value="CAH1425507.1"/>
    <property type="molecule type" value="Genomic_DNA"/>
</dbReference>
<protein>
    <submittedName>
        <fullName evidence="1">Uncharacterized protein</fullName>
    </submittedName>
</protein>
<dbReference type="Proteomes" id="UP001157418">
    <property type="component" value="Unassembled WGS sequence"/>
</dbReference>
<dbReference type="AlphaFoldDB" id="A0AAU9MIB8"/>
<gene>
    <name evidence="1" type="ORF">LVIROSA_LOCUS12646</name>
</gene>